<keyword evidence="3" id="KW-0998">Cell outer membrane</keyword>
<accession>A0ABW2U7Q3</accession>
<dbReference type="EMBL" id="JBHTEK010000001">
    <property type="protein sequence ID" value="MFC7669527.1"/>
    <property type="molecule type" value="Genomic_DNA"/>
</dbReference>
<dbReference type="InterPro" id="IPR006664">
    <property type="entry name" value="OMP_bac"/>
</dbReference>
<evidence type="ECO:0000256" key="5">
    <source>
        <dbReference type="SAM" id="MobiDB-lite"/>
    </source>
</evidence>
<sequence length="83" mass="9025">MVAGRLKVAVHGHTDNTGDPQANQQLSEDRAMAVQRWLETKSRSAFPEGRVQVYAHGATEPVASNSTVEGKAKNRRVEIVLGN</sequence>
<protein>
    <submittedName>
        <fullName evidence="7">OmpA family protein</fullName>
    </submittedName>
</protein>
<evidence type="ECO:0000256" key="3">
    <source>
        <dbReference type="ARBA" id="ARBA00023237"/>
    </source>
</evidence>
<dbReference type="CDD" id="cd07185">
    <property type="entry name" value="OmpA_C-like"/>
    <property type="match status" value="1"/>
</dbReference>
<dbReference type="Pfam" id="PF00691">
    <property type="entry name" value="OmpA"/>
    <property type="match status" value="1"/>
</dbReference>
<keyword evidence="2 4" id="KW-0472">Membrane</keyword>
<dbReference type="Proteomes" id="UP001596513">
    <property type="component" value="Unassembled WGS sequence"/>
</dbReference>
<proteinExistence type="predicted"/>
<dbReference type="InterPro" id="IPR006665">
    <property type="entry name" value="OmpA-like"/>
</dbReference>
<comment type="caution">
    <text evidence="7">The sequence shown here is derived from an EMBL/GenBank/DDBJ whole genome shotgun (WGS) entry which is preliminary data.</text>
</comment>
<feature type="region of interest" description="Disordered" evidence="5">
    <location>
        <begin position="1"/>
        <end position="27"/>
    </location>
</feature>
<dbReference type="Gene3D" id="3.30.1330.60">
    <property type="entry name" value="OmpA-like domain"/>
    <property type="match status" value="1"/>
</dbReference>
<name>A0ABW2U7Q3_9BACT</name>
<dbReference type="PANTHER" id="PTHR30329">
    <property type="entry name" value="STATOR ELEMENT OF FLAGELLAR MOTOR COMPLEX"/>
    <property type="match status" value="1"/>
</dbReference>
<reference evidence="8" key="1">
    <citation type="journal article" date="2019" name="Int. J. Syst. Evol. Microbiol.">
        <title>The Global Catalogue of Microorganisms (GCM) 10K type strain sequencing project: providing services to taxonomists for standard genome sequencing and annotation.</title>
        <authorList>
            <consortium name="The Broad Institute Genomics Platform"/>
            <consortium name="The Broad Institute Genome Sequencing Center for Infectious Disease"/>
            <person name="Wu L."/>
            <person name="Ma J."/>
        </authorList>
    </citation>
    <scope>NUCLEOTIDE SEQUENCE [LARGE SCALE GENOMIC DNA]</scope>
    <source>
        <strain evidence="8">JCM 19635</strain>
    </source>
</reference>
<dbReference type="SUPFAM" id="SSF103088">
    <property type="entry name" value="OmpA-like"/>
    <property type="match status" value="1"/>
</dbReference>
<evidence type="ECO:0000256" key="2">
    <source>
        <dbReference type="ARBA" id="ARBA00023136"/>
    </source>
</evidence>
<dbReference type="PROSITE" id="PS51123">
    <property type="entry name" value="OMPA_2"/>
    <property type="match status" value="1"/>
</dbReference>
<dbReference type="RefSeq" id="WP_380205024.1">
    <property type="nucleotide sequence ID" value="NZ_JBHTEK010000001.1"/>
</dbReference>
<evidence type="ECO:0000313" key="8">
    <source>
        <dbReference type="Proteomes" id="UP001596513"/>
    </source>
</evidence>
<dbReference type="InterPro" id="IPR050330">
    <property type="entry name" value="Bact_OuterMem_StrucFunc"/>
</dbReference>
<dbReference type="PRINTS" id="PR01021">
    <property type="entry name" value="OMPADOMAIN"/>
</dbReference>
<dbReference type="InterPro" id="IPR036737">
    <property type="entry name" value="OmpA-like_sf"/>
</dbReference>
<gene>
    <name evidence="7" type="ORF">ACFQT0_20805</name>
</gene>
<evidence type="ECO:0000259" key="6">
    <source>
        <dbReference type="PROSITE" id="PS51123"/>
    </source>
</evidence>
<evidence type="ECO:0000313" key="7">
    <source>
        <dbReference type="EMBL" id="MFC7669527.1"/>
    </source>
</evidence>
<evidence type="ECO:0000256" key="4">
    <source>
        <dbReference type="PROSITE-ProRule" id="PRU00473"/>
    </source>
</evidence>
<feature type="domain" description="OmpA-like" evidence="6">
    <location>
        <begin position="1"/>
        <end position="83"/>
    </location>
</feature>
<dbReference type="PANTHER" id="PTHR30329:SF21">
    <property type="entry name" value="LIPOPROTEIN YIAD-RELATED"/>
    <property type="match status" value="1"/>
</dbReference>
<keyword evidence="8" id="KW-1185">Reference proteome</keyword>
<organism evidence="7 8">
    <name type="scientific">Hymenobacter humi</name>
    <dbReference type="NCBI Taxonomy" id="1411620"/>
    <lineage>
        <taxon>Bacteria</taxon>
        <taxon>Pseudomonadati</taxon>
        <taxon>Bacteroidota</taxon>
        <taxon>Cytophagia</taxon>
        <taxon>Cytophagales</taxon>
        <taxon>Hymenobacteraceae</taxon>
        <taxon>Hymenobacter</taxon>
    </lineage>
</organism>
<comment type="subcellular location">
    <subcellularLocation>
        <location evidence="1">Cell outer membrane</location>
    </subcellularLocation>
</comment>
<feature type="compositionally biased region" description="Polar residues" evidence="5">
    <location>
        <begin position="15"/>
        <end position="26"/>
    </location>
</feature>
<evidence type="ECO:0000256" key="1">
    <source>
        <dbReference type="ARBA" id="ARBA00004442"/>
    </source>
</evidence>